<keyword evidence="6" id="KW-1185">Reference proteome</keyword>
<comment type="caution">
    <text evidence="5">The sequence shown here is derived from an EMBL/GenBank/DDBJ whole genome shotgun (WGS) entry which is preliminary data.</text>
</comment>
<dbReference type="InterPro" id="IPR018193">
    <property type="entry name" value="Glyc_kinase_flavodox-like_fold"/>
</dbReference>
<evidence type="ECO:0000256" key="4">
    <source>
        <dbReference type="PIRNR" id="PIRNR006078"/>
    </source>
</evidence>
<evidence type="ECO:0000256" key="2">
    <source>
        <dbReference type="ARBA" id="ARBA00022679"/>
    </source>
</evidence>
<dbReference type="Gene3D" id="3.40.50.10350">
    <property type="entry name" value="Glycerate kinase, domain 1"/>
    <property type="match status" value="1"/>
</dbReference>
<protein>
    <submittedName>
        <fullName evidence="5">Glycerate kinase</fullName>
    </submittedName>
</protein>
<name>A0ABP7LRN7_9GAMM</name>
<dbReference type="InterPro" id="IPR018197">
    <property type="entry name" value="Glycerate_kinase_RE-like"/>
</dbReference>
<dbReference type="PANTHER" id="PTHR21599:SF0">
    <property type="entry name" value="GLYCERATE KINASE"/>
    <property type="match status" value="1"/>
</dbReference>
<dbReference type="NCBIfam" id="TIGR00045">
    <property type="entry name" value="glycerate kinase"/>
    <property type="match status" value="1"/>
</dbReference>
<dbReference type="InterPro" id="IPR004381">
    <property type="entry name" value="Glycerate_kinase"/>
</dbReference>
<dbReference type="Pfam" id="PF02595">
    <property type="entry name" value="Gly_kinase"/>
    <property type="match status" value="1"/>
</dbReference>
<dbReference type="PIRSF" id="PIRSF006078">
    <property type="entry name" value="GlxK"/>
    <property type="match status" value="1"/>
</dbReference>
<dbReference type="PANTHER" id="PTHR21599">
    <property type="entry name" value="GLYCERATE KINASE"/>
    <property type="match status" value="1"/>
</dbReference>
<dbReference type="GO" id="GO:0016301">
    <property type="term" value="F:kinase activity"/>
    <property type="evidence" value="ECO:0007669"/>
    <property type="project" value="UniProtKB-KW"/>
</dbReference>
<gene>
    <name evidence="5" type="ORF">GCM10022228_17000</name>
</gene>
<dbReference type="RefSeq" id="WP_344704323.1">
    <property type="nucleotide sequence ID" value="NZ_BAAAZT010000073.1"/>
</dbReference>
<organism evidence="5 6">
    <name type="scientific">Halomonas cibimaris</name>
    <dbReference type="NCBI Taxonomy" id="657012"/>
    <lineage>
        <taxon>Bacteria</taxon>
        <taxon>Pseudomonadati</taxon>
        <taxon>Pseudomonadota</taxon>
        <taxon>Gammaproteobacteria</taxon>
        <taxon>Oceanospirillales</taxon>
        <taxon>Halomonadaceae</taxon>
        <taxon>Halomonas</taxon>
    </lineage>
</organism>
<dbReference type="Proteomes" id="UP001500133">
    <property type="component" value="Unassembled WGS sequence"/>
</dbReference>
<sequence>MHVLLCPDSFKDALSARDAAAAMACGIQRALPEARTQICPLADGGEGSLEALIMATGAERRQATVQDALGRSTCASWGWLADARTAYIELAEASGLQALGPAERDARITTTFGVGELFRAALDAGAEKVLLLLGGSATNDAGTGMLTALGAKLLDAHGQKLAPGGAALADLETLDLSGLDPRLKTLQVEAAVDVDNPLLGRRGASAVFGPQKGASPEDVNALDAALGHFADIAASVLGKDDRDMAGAGAAGGMGFAARAFMGATLKPGIDMIMEQAGMAERLATADLVITGEGKLDGQSLSGKTPIGVSRAGKAAGKPVVVLAGALGDGWQACYDEGVTAAFALADGPLALENAVARTAELLADRCESIARLWHGAAKTAETTAPPLKSRGTDGM</sequence>
<evidence type="ECO:0000256" key="1">
    <source>
        <dbReference type="ARBA" id="ARBA00006284"/>
    </source>
</evidence>
<evidence type="ECO:0000256" key="3">
    <source>
        <dbReference type="ARBA" id="ARBA00022777"/>
    </source>
</evidence>
<reference evidence="6" key="1">
    <citation type="journal article" date="2019" name="Int. J. Syst. Evol. Microbiol.">
        <title>The Global Catalogue of Microorganisms (GCM) 10K type strain sequencing project: providing services to taxonomists for standard genome sequencing and annotation.</title>
        <authorList>
            <consortium name="The Broad Institute Genomics Platform"/>
            <consortium name="The Broad Institute Genome Sequencing Center for Infectious Disease"/>
            <person name="Wu L."/>
            <person name="Ma J."/>
        </authorList>
    </citation>
    <scope>NUCLEOTIDE SEQUENCE [LARGE SCALE GENOMIC DNA]</scope>
    <source>
        <strain evidence="6">JCM 16914</strain>
    </source>
</reference>
<dbReference type="EMBL" id="BAAAZT010000073">
    <property type="protein sequence ID" value="GAA3907336.1"/>
    <property type="molecule type" value="Genomic_DNA"/>
</dbReference>
<proteinExistence type="inferred from homology"/>
<keyword evidence="3 4" id="KW-0418">Kinase</keyword>
<dbReference type="InterPro" id="IPR036129">
    <property type="entry name" value="Glycerate_kinase_sf"/>
</dbReference>
<dbReference type="SUPFAM" id="SSF110738">
    <property type="entry name" value="Glycerate kinase I"/>
    <property type="match status" value="1"/>
</dbReference>
<comment type="similarity">
    <text evidence="1 4">Belongs to the glycerate kinase type-1 family.</text>
</comment>
<dbReference type="Gene3D" id="3.90.1510.10">
    <property type="entry name" value="Glycerate kinase, domain 2"/>
    <property type="match status" value="1"/>
</dbReference>
<accession>A0ABP7LRN7</accession>
<keyword evidence="2 4" id="KW-0808">Transferase</keyword>
<evidence type="ECO:0000313" key="6">
    <source>
        <dbReference type="Proteomes" id="UP001500133"/>
    </source>
</evidence>
<evidence type="ECO:0000313" key="5">
    <source>
        <dbReference type="EMBL" id="GAA3907336.1"/>
    </source>
</evidence>